<evidence type="ECO:0000313" key="5">
    <source>
        <dbReference type="Proteomes" id="UP001595625"/>
    </source>
</evidence>
<dbReference type="SUPFAM" id="SSF50494">
    <property type="entry name" value="Trypsin-like serine proteases"/>
    <property type="match status" value="1"/>
</dbReference>
<dbReference type="GO" id="GO:0006508">
    <property type="term" value="P:proteolysis"/>
    <property type="evidence" value="ECO:0007669"/>
    <property type="project" value="UniProtKB-KW"/>
</dbReference>
<dbReference type="PANTHER" id="PTHR22939:SF129">
    <property type="entry name" value="SERINE PROTEASE HTRA2, MITOCHONDRIAL"/>
    <property type="match status" value="1"/>
</dbReference>
<evidence type="ECO:0000256" key="1">
    <source>
        <dbReference type="ARBA" id="ARBA00022825"/>
    </source>
</evidence>
<feature type="compositionally biased region" description="Acidic residues" evidence="2">
    <location>
        <begin position="91"/>
        <end position="111"/>
    </location>
</feature>
<dbReference type="InterPro" id="IPR054528">
    <property type="entry name" value="TcaA_5th"/>
</dbReference>
<dbReference type="EC" id="3.4.21.-" evidence="4"/>
<dbReference type="Gene3D" id="2.40.10.120">
    <property type="match status" value="1"/>
</dbReference>
<keyword evidence="4" id="KW-0378">Hydrolase</keyword>
<gene>
    <name evidence="4" type="ORF">ACFOEJ_16195</name>
</gene>
<feature type="compositionally biased region" description="Basic and acidic residues" evidence="2">
    <location>
        <begin position="50"/>
        <end position="61"/>
    </location>
</feature>
<dbReference type="InterPro" id="IPR009003">
    <property type="entry name" value="Peptidase_S1_PA"/>
</dbReference>
<organism evidence="4 5">
    <name type="scientific">Planomicrobium okeanokoites</name>
    <name type="common">Planococcus okeanokoites</name>
    <name type="synonym">Flavobacterium okeanokoites</name>
    <dbReference type="NCBI Taxonomy" id="244"/>
    <lineage>
        <taxon>Bacteria</taxon>
        <taxon>Bacillati</taxon>
        <taxon>Bacillota</taxon>
        <taxon>Bacilli</taxon>
        <taxon>Bacillales</taxon>
        <taxon>Caryophanaceae</taxon>
        <taxon>Planomicrobium</taxon>
    </lineage>
</organism>
<keyword evidence="1" id="KW-0720">Serine protease</keyword>
<name>A0ABV7KSV0_PLAOK</name>
<dbReference type="Pfam" id="PF22819">
    <property type="entry name" value="TcaA_5th"/>
    <property type="match status" value="1"/>
</dbReference>
<sequence>MNRRMDNRNNNTPKKKNWLITLVTILFLAAVGAGVYLMIAGPEEQQATESLEKTSFSEREYQGGGGVSVAIDKEEEEEPETIEPGTVTDQTEQDEETAEVEEEAPDTEESSDAIKNETVEEVEQPDDSMVVVPEPDLSSMIANAKSYVYTLYTDLDQGSGFLFNNKGDILTNAHVVKDSQYVTVKNSNGQEFNGQVIGFSRTADIALIRVPEIAGKAPMEMEMSPVSAGTKVFALGSPENINNTSTEGEITATGMDFFDGYKYDDLYEMTAKIKQGSSGGPLISAETGKILGINSIVLTDNPDIGYSIPIYTVNDQLQEWAANPLPADSDAWQPEVPDVSFEEEALRGFISDFYELVPYSLNDDEVTFYQFFLLPGSQGEMAGTEMVEGLKGEQRVFQAVEPIITDVEIGEKEAYITANATFTFHDQEDDKLVSISHAVIYTIVIDRFGDYQISAINNQEQ</sequence>
<comment type="caution">
    <text evidence="4">The sequence shown here is derived from an EMBL/GenBank/DDBJ whole genome shotgun (WGS) entry which is preliminary data.</text>
</comment>
<evidence type="ECO:0000256" key="2">
    <source>
        <dbReference type="SAM" id="MobiDB-lite"/>
    </source>
</evidence>
<dbReference type="RefSeq" id="WP_165850196.1">
    <property type="nucleotide sequence ID" value="NZ_JBHRUJ010000020.1"/>
</dbReference>
<dbReference type="EMBL" id="JBHRUJ010000020">
    <property type="protein sequence ID" value="MFC3212615.1"/>
    <property type="molecule type" value="Genomic_DNA"/>
</dbReference>
<reference evidence="5" key="1">
    <citation type="journal article" date="2019" name="Int. J. Syst. Evol. Microbiol.">
        <title>The Global Catalogue of Microorganisms (GCM) 10K type strain sequencing project: providing services to taxonomists for standard genome sequencing and annotation.</title>
        <authorList>
            <consortium name="The Broad Institute Genomics Platform"/>
            <consortium name="The Broad Institute Genome Sequencing Center for Infectious Disease"/>
            <person name="Wu L."/>
            <person name="Ma J."/>
        </authorList>
    </citation>
    <scope>NUCLEOTIDE SEQUENCE [LARGE SCALE GENOMIC DNA]</scope>
    <source>
        <strain evidence="5">CCM 320</strain>
    </source>
</reference>
<accession>A0ABV7KSV0</accession>
<feature type="domain" description="TcaA protein NTF2-like" evidence="3">
    <location>
        <begin position="343"/>
        <end position="456"/>
    </location>
</feature>
<dbReference type="Pfam" id="PF13365">
    <property type="entry name" value="Trypsin_2"/>
    <property type="match status" value="1"/>
</dbReference>
<keyword evidence="5" id="KW-1185">Reference proteome</keyword>
<keyword evidence="4" id="KW-0645">Protease</keyword>
<dbReference type="PANTHER" id="PTHR22939">
    <property type="entry name" value="SERINE PROTEASE FAMILY S1C HTRA-RELATED"/>
    <property type="match status" value="1"/>
</dbReference>
<evidence type="ECO:0000259" key="3">
    <source>
        <dbReference type="Pfam" id="PF22819"/>
    </source>
</evidence>
<dbReference type="Proteomes" id="UP001595625">
    <property type="component" value="Unassembled WGS sequence"/>
</dbReference>
<dbReference type="PRINTS" id="PR00834">
    <property type="entry name" value="PROTEASES2C"/>
</dbReference>
<proteinExistence type="predicted"/>
<dbReference type="InterPro" id="IPR001940">
    <property type="entry name" value="Peptidase_S1C"/>
</dbReference>
<evidence type="ECO:0000313" key="4">
    <source>
        <dbReference type="EMBL" id="MFC3212615.1"/>
    </source>
</evidence>
<dbReference type="GO" id="GO:0008233">
    <property type="term" value="F:peptidase activity"/>
    <property type="evidence" value="ECO:0007669"/>
    <property type="project" value="UniProtKB-KW"/>
</dbReference>
<protein>
    <submittedName>
        <fullName evidence="4">S1C family serine protease</fullName>
        <ecNumber evidence="4">3.4.21.-</ecNumber>
    </submittedName>
</protein>
<feature type="region of interest" description="Disordered" evidence="2">
    <location>
        <begin position="49"/>
        <end position="129"/>
    </location>
</feature>